<proteinExistence type="predicted"/>
<dbReference type="PANTHER" id="PTHR43557:SF2">
    <property type="entry name" value="RIESKE DOMAIN-CONTAINING PROTEIN-RELATED"/>
    <property type="match status" value="1"/>
</dbReference>
<organism evidence="6 7">
    <name type="scientific">Klebsiella pneumoniae</name>
    <dbReference type="NCBI Taxonomy" id="573"/>
    <lineage>
        <taxon>Bacteria</taxon>
        <taxon>Pseudomonadati</taxon>
        <taxon>Pseudomonadota</taxon>
        <taxon>Gammaproteobacteria</taxon>
        <taxon>Enterobacterales</taxon>
        <taxon>Enterobacteriaceae</taxon>
        <taxon>Klebsiella/Raoultella group</taxon>
        <taxon>Klebsiella</taxon>
        <taxon>Klebsiella pneumoniae complex</taxon>
    </lineage>
</organism>
<name>A0A378A7W5_KLEPN</name>
<dbReference type="AlphaFoldDB" id="A0A378A7W5"/>
<evidence type="ECO:0000256" key="3">
    <source>
        <dbReference type="ARBA" id="ARBA00022827"/>
    </source>
</evidence>
<comment type="cofactor">
    <cofactor evidence="1">
        <name>FAD</name>
        <dbReference type="ChEBI" id="CHEBI:57692"/>
    </cofactor>
</comment>
<protein>
    <submittedName>
        <fullName evidence="6">Pyridine nucleotide-disulfide oxidoreductase</fullName>
        <ecNumber evidence="6">1.18.1.3</ecNumber>
    </submittedName>
</protein>
<gene>
    <name evidence="6" type="primary">hcaD</name>
    <name evidence="6" type="ORF">NCTC204_03019</name>
</gene>
<dbReference type="InterPro" id="IPR036188">
    <property type="entry name" value="FAD/NAD-bd_sf"/>
</dbReference>
<dbReference type="Gene3D" id="3.50.50.60">
    <property type="entry name" value="FAD/NAD(P)-binding domain"/>
    <property type="match status" value="1"/>
</dbReference>
<dbReference type="GO" id="GO:0005737">
    <property type="term" value="C:cytoplasm"/>
    <property type="evidence" value="ECO:0007669"/>
    <property type="project" value="TreeGrafter"/>
</dbReference>
<keyword evidence="3" id="KW-0274">FAD</keyword>
<evidence type="ECO:0000256" key="1">
    <source>
        <dbReference type="ARBA" id="ARBA00001974"/>
    </source>
</evidence>
<feature type="domain" description="FAD/NAD(P)-binding" evidence="5">
    <location>
        <begin position="4"/>
        <end position="59"/>
    </location>
</feature>
<dbReference type="EMBL" id="UGMD01000002">
    <property type="protein sequence ID" value="STV02852.1"/>
    <property type="molecule type" value="Genomic_DNA"/>
</dbReference>
<dbReference type="Proteomes" id="UP000255192">
    <property type="component" value="Unassembled WGS sequence"/>
</dbReference>
<evidence type="ECO:0000259" key="5">
    <source>
        <dbReference type="Pfam" id="PF07992"/>
    </source>
</evidence>
<evidence type="ECO:0000313" key="6">
    <source>
        <dbReference type="EMBL" id="STV02852.1"/>
    </source>
</evidence>
<evidence type="ECO:0000256" key="4">
    <source>
        <dbReference type="ARBA" id="ARBA00023002"/>
    </source>
</evidence>
<dbReference type="GO" id="GO:0008860">
    <property type="term" value="F:ferredoxin-NAD+ reductase activity"/>
    <property type="evidence" value="ECO:0007669"/>
    <property type="project" value="UniProtKB-EC"/>
</dbReference>
<reference evidence="6 7" key="1">
    <citation type="submission" date="2018-06" db="EMBL/GenBank/DDBJ databases">
        <authorList>
            <consortium name="Pathogen Informatics"/>
            <person name="Doyle S."/>
        </authorList>
    </citation>
    <scope>NUCLEOTIDE SEQUENCE [LARGE SCALE GENOMIC DNA]</scope>
    <source>
        <strain evidence="6 7">NCTC204</strain>
    </source>
</reference>
<evidence type="ECO:0000313" key="7">
    <source>
        <dbReference type="Proteomes" id="UP000255192"/>
    </source>
</evidence>
<dbReference type="Pfam" id="PF07992">
    <property type="entry name" value="Pyr_redox_2"/>
    <property type="match status" value="1"/>
</dbReference>
<evidence type="ECO:0000256" key="2">
    <source>
        <dbReference type="ARBA" id="ARBA00022630"/>
    </source>
</evidence>
<accession>A0A378A7W5</accession>
<sequence length="87" mass="9409">MTARIVIIGGGQAGGWAAKTLRDEGFSGEICVVAEEQWDFYERPPLSKAALLEAEPALPRLFSAEVQQALDFALVPPAAREIDRPAK</sequence>
<keyword evidence="4 6" id="KW-0560">Oxidoreductase</keyword>
<dbReference type="SUPFAM" id="SSF51905">
    <property type="entry name" value="FAD/NAD(P)-binding domain"/>
    <property type="match status" value="1"/>
</dbReference>
<dbReference type="InterPro" id="IPR050446">
    <property type="entry name" value="FAD-oxidoreductase/Apoptosis"/>
</dbReference>
<dbReference type="EC" id="1.18.1.3" evidence="6"/>
<dbReference type="PANTHER" id="PTHR43557">
    <property type="entry name" value="APOPTOSIS-INDUCING FACTOR 1"/>
    <property type="match status" value="1"/>
</dbReference>
<keyword evidence="2" id="KW-0285">Flavoprotein</keyword>
<dbReference type="GO" id="GO:0016651">
    <property type="term" value="F:oxidoreductase activity, acting on NAD(P)H"/>
    <property type="evidence" value="ECO:0007669"/>
    <property type="project" value="TreeGrafter"/>
</dbReference>
<dbReference type="InterPro" id="IPR023753">
    <property type="entry name" value="FAD/NAD-binding_dom"/>
</dbReference>